<feature type="transmembrane region" description="Helical" evidence="1">
    <location>
        <begin position="48"/>
        <end position="71"/>
    </location>
</feature>
<dbReference type="EMBL" id="JBHUNE010000007">
    <property type="protein sequence ID" value="MFD2758740.1"/>
    <property type="molecule type" value="Genomic_DNA"/>
</dbReference>
<reference evidence="3" key="1">
    <citation type="journal article" date="2019" name="Int. J. Syst. Evol. Microbiol.">
        <title>The Global Catalogue of Microorganisms (GCM) 10K type strain sequencing project: providing services to taxonomists for standard genome sequencing and annotation.</title>
        <authorList>
            <consortium name="The Broad Institute Genomics Platform"/>
            <consortium name="The Broad Institute Genome Sequencing Center for Infectious Disease"/>
            <person name="Wu L."/>
            <person name="Ma J."/>
        </authorList>
    </citation>
    <scope>NUCLEOTIDE SEQUENCE [LARGE SCALE GENOMIC DNA]</scope>
    <source>
        <strain evidence="3">TISTR 1514</strain>
    </source>
</reference>
<dbReference type="RefSeq" id="WP_019619129.1">
    <property type="nucleotide sequence ID" value="NZ_JBHUNE010000007.1"/>
</dbReference>
<dbReference type="Proteomes" id="UP001597492">
    <property type="component" value="Unassembled WGS sequence"/>
</dbReference>
<comment type="caution">
    <text evidence="2">The sequence shown here is derived from an EMBL/GenBank/DDBJ whole genome shotgun (WGS) entry which is preliminary data.</text>
</comment>
<protein>
    <recommendedName>
        <fullName evidence="4">LPXTG cell wall anchor domain-containing protein</fullName>
    </recommendedName>
</protein>
<evidence type="ECO:0000256" key="1">
    <source>
        <dbReference type="SAM" id="Phobius"/>
    </source>
</evidence>
<sequence length="82" mass="8228">MRKVKSVLTGIGTVVMSLVLILTGVSVAHASAADGAVIAQPELAVTGASGFGIAAGVVAALLVLGTALMLIRNRRNRDETDA</sequence>
<gene>
    <name evidence="2" type="ORF">ACFSW7_10175</name>
</gene>
<name>A0ABW5V286_9MICO</name>
<proteinExistence type="predicted"/>
<evidence type="ECO:0008006" key="4">
    <source>
        <dbReference type="Google" id="ProtNLM"/>
    </source>
</evidence>
<organism evidence="2 3">
    <name type="scientific">Gulosibacter faecalis</name>
    <dbReference type="NCBI Taxonomy" id="272240"/>
    <lineage>
        <taxon>Bacteria</taxon>
        <taxon>Bacillati</taxon>
        <taxon>Actinomycetota</taxon>
        <taxon>Actinomycetes</taxon>
        <taxon>Micrococcales</taxon>
        <taxon>Microbacteriaceae</taxon>
        <taxon>Gulosibacter</taxon>
    </lineage>
</organism>
<evidence type="ECO:0000313" key="2">
    <source>
        <dbReference type="EMBL" id="MFD2758740.1"/>
    </source>
</evidence>
<accession>A0ABW5V286</accession>
<keyword evidence="3" id="KW-1185">Reference proteome</keyword>
<evidence type="ECO:0000313" key="3">
    <source>
        <dbReference type="Proteomes" id="UP001597492"/>
    </source>
</evidence>
<keyword evidence="1" id="KW-0472">Membrane</keyword>
<keyword evidence="1" id="KW-0812">Transmembrane</keyword>
<keyword evidence="1" id="KW-1133">Transmembrane helix</keyword>